<dbReference type="Proteomes" id="UP000202170">
    <property type="component" value="Segment"/>
</dbReference>
<protein>
    <submittedName>
        <fullName evidence="2">Helix-turn-helix DNA binding protein</fullName>
    </submittedName>
</protein>
<dbReference type="InterPro" id="IPR010982">
    <property type="entry name" value="Lambda_DNA-bd_dom_sf"/>
</dbReference>
<dbReference type="RefSeq" id="YP_009287565.1">
    <property type="nucleotide sequence ID" value="NC_031074.1"/>
</dbReference>
<gene>
    <name evidence="2" type="primary">97</name>
    <name evidence="2" type="ORF">SEA_BANTAM_97</name>
</gene>
<dbReference type="Pfam" id="PF01381">
    <property type="entry name" value="HTH_3"/>
    <property type="match status" value="1"/>
</dbReference>
<evidence type="ECO:0000259" key="1">
    <source>
        <dbReference type="Pfam" id="PF01381"/>
    </source>
</evidence>
<dbReference type="CDD" id="cd00093">
    <property type="entry name" value="HTH_XRE"/>
    <property type="match status" value="1"/>
</dbReference>
<proteinExistence type="predicted"/>
<organism evidence="2 3">
    <name type="scientific">Gordonia phage Bantam</name>
    <dbReference type="NCBI Taxonomy" id="1887641"/>
    <lineage>
        <taxon>Viruses</taxon>
        <taxon>Duplodnaviria</taxon>
        <taxon>Heunggongvirae</taxon>
        <taxon>Uroviricota</taxon>
        <taxon>Caudoviricetes</taxon>
        <taxon>Bantamvirus</taxon>
        <taxon>Bantamvirus bantam</taxon>
    </lineage>
</organism>
<dbReference type="GeneID" id="29080361"/>
<evidence type="ECO:0000313" key="2">
    <source>
        <dbReference type="EMBL" id="AOE43786.1"/>
    </source>
</evidence>
<dbReference type="KEGG" id="vg:29080361"/>
<keyword evidence="3" id="KW-1185">Reference proteome</keyword>
<feature type="domain" description="HTH cro/C1-type" evidence="1">
    <location>
        <begin position="32"/>
        <end position="76"/>
    </location>
</feature>
<dbReference type="OrthoDB" id="33164at10239"/>
<accession>A0A1B3AYF7</accession>
<dbReference type="EMBL" id="KX557272">
    <property type="protein sequence ID" value="AOE43786.1"/>
    <property type="molecule type" value="Genomic_DNA"/>
</dbReference>
<sequence length="161" mass="17750">MIAAMSTSSDLPEPWHSALLDAGFTGPSGAPSLRRLAEAMDVHPSTVSRVIRGTNARGARPEFVRNLAKALKRKPEVVAGWAGEQWESGLEAYVPPDGSETLTLRQREAADRMIRAFIDINRRERSRRALDSKMVRGLAERLGKTRAEVADALEEIETVDE</sequence>
<reference evidence="3" key="1">
    <citation type="submission" date="2016-07" db="EMBL/GenBank/DDBJ databases">
        <authorList>
            <person name="Florea S."/>
            <person name="Webb J.S."/>
            <person name="Jaromczyk J."/>
            <person name="Schardl C.L."/>
        </authorList>
    </citation>
    <scope>NUCLEOTIDE SEQUENCE [LARGE SCALE GENOMIC DNA]</scope>
</reference>
<name>A0A1B3AYF7_9CAUD</name>
<dbReference type="GO" id="GO:0003677">
    <property type="term" value="F:DNA binding"/>
    <property type="evidence" value="ECO:0007669"/>
    <property type="project" value="InterPro"/>
</dbReference>
<evidence type="ECO:0000313" key="3">
    <source>
        <dbReference type="Proteomes" id="UP000202170"/>
    </source>
</evidence>
<dbReference type="InterPro" id="IPR001387">
    <property type="entry name" value="Cro/C1-type_HTH"/>
</dbReference>
<dbReference type="Gene3D" id="1.10.260.40">
    <property type="entry name" value="lambda repressor-like DNA-binding domains"/>
    <property type="match status" value="1"/>
</dbReference>